<feature type="transmembrane region" description="Helical" evidence="6">
    <location>
        <begin position="135"/>
        <end position="157"/>
    </location>
</feature>
<feature type="transmembrane region" description="Helical" evidence="6">
    <location>
        <begin position="246"/>
        <end position="269"/>
    </location>
</feature>
<keyword evidence="9" id="KW-1185">Reference proteome</keyword>
<dbReference type="EMBL" id="MU001494">
    <property type="protein sequence ID" value="KAF2449546.1"/>
    <property type="molecule type" value="Genomic_DNA"/>
</dbReference>
<evidence type="ECO:0000256" key="2">
    <source>
        <dbReference type="ARBA" id="ARBA00022692"/>
    </source>
</evidence>
<feature type="transmembrane region" description="Helical" evidence="6">
    <location>
        <begin position="49"/>
        <end position="74"/>
    </location>
</feature>
<keyword evidence="3 6" id="KW-1133">Transmembrane helix</keyword>
<evidence type="ECO:0000259" key="7">
    <source>
        <dbReference type="Pfam" id="PF20684"/>
    </source>
</evidence>
<feature type="transmembrane region" description="Helical" evidence="6">
    <location>
        <begin position="177"/>
        <end position="195"/>
    </location>
</feature>
<dbReference type="Pfam" id="PF20684">
    <property type="entry name" value="Fung_rhodopsin"/>
    <property type="match status" value="1"/>
</dbReference>
<evidence type="ECO:0000313" key="9">
    <source>
        <dbReference type="Proteomes" id="UP000799764"/>
    </source>
</evidence>
<dbReference type="PANTHER" id="PTHR33048:SF47">
    <property type="entry name" value="INTEGRAL MEMBRANE PROTEIN-RELATED"/>
    <property type="match status" value="1"/>
</dbReference>
<evidence type="ECO:0000256" key="5">
    <source>
        <dbReference type="ARBA" id="ARBA00038359"/>
    </source>
</evidence>
<evidence type="ECO:0000313" key="8">
    <source>
        <dbReference type="EMBL" id="KAF2449546.1"/>
    </source>
</evidence>
<keyword evidence="2 6" id="KW-0812">Transmembrane</keyword>
<evidence type="ECO:0000256" key="6">
    <source>
        <dbReference type="SAM" id="Phobius"/>
    </source>
</evidence>
<feature type="transmembrane region" description="Helical" evidence="6">
    <location>
        <begin position="207"/>
        <end position="226"/>
    </location>
</feature>
<sequence length="350" mass="39260">MHLAKRRFDVVNDQQIILLVIPPIFLAIATGVVIVRWRDRQVKRINTLVQDILCVCGLIMSLLVVVIVVVLVLVDGQGLSTNEVEAHFGEHLKHRFWIRTQFAVDCCWATSITAVQLSLLWFYARIYDTHRFLLFSSYLMMASVTAWFVYALSAWAYHCHPPGTCTLASRGNCIGIGSLHVAFNALVMCLAVPAITEMELTSKQRKLSILVLFVLGTFCTVCAVLRMDCVFPFFGDIHSDPIGASWGRMLFSPLEIAVGIIACSIPTLTPFHSRWRIDRSDLLREGFVHDLQRLGSRPGDSGSSLTNPDPANWVGKDIWQNHAFVSLENGGKFNGDHIEVTKEYIVVRKT</sequence>
<keyword evidence="4 6" id="KW-0472">Membrane</keyword>
<gene>
    <name evidence="8" type="ORF">P171DRAFT_404885</name>
</gene>
<dbReference type="OrthoDB" id="10017208at2759"/>
<evidence type="ECO:0000256" key="4">
    <source>
        <dbReference type="ARBA" id="ARBA00023136"/>
    </source>
</evidence>
<dbReference type="Proteomes" id="UP000799764">
    <property type="component" value="Unassembled WGS sequence"/>
</dbReference>
<feature type="domain" description="Rhodopsin" evidence="7">
    <location>
        <begin position="39"/>
        <end position="272"/>
    </location>
</feature>
<evidence type="ECO:0000256" key="1">
    <source>
        <dbReference type="ARBA" id="ARBA00004141"/>
    </source>
</evidence>
<proteinExistence type="inferred from homology"/>
<feature type="transmembrane region" description="Helical" evidence="6">
    <location>
        <begin position="102"/>
        <end position="123"/>
    </location>
</feature>
<accession>A0A9P4PVI2</accession>
<dbReference type="AlphaFoldDB" id="A0A9P4PVI2"/>
<evidence type="ECO:0000256" key="3">
    <source>
        <dbReference type="ARBA" id="ARBA00022989"/>
    </source>
</evidence>
<organism evidence="8 9">
    <name type="scientific">Karstenula rhodostoma CBS 690.94</name>
    <dbReference type="NCBI Taxonomy" id="1392251"/>
    <lineage>
        <taxon>Eukaryota</taxon>
        <taxon>Fungi</taxon>
        <taxon>Dikarya</taxon>
        <taxon>Ascomycota</taxon>
        <taxon>Pezizomycotina</taxon>
        <taxon>Dothideomycetes</taxon>
        <taxon>Pleosporomycetidae</taxon>
        <taxon>Pleosporales</taxon>
        <taxon>Massarineae</taxon>
        <taxon>Didymosphaeriaceae</taxon>
        <taxon>Karstenula</taxon>
    </lineage>
</organism>
<feature type="transmembrane region" description="Helical" evidence="6">
    <location>
        <begin position="16"/>
        <end position="37"/>
    </location>
</feature>
<comment type="caution">
    <text evidence="8">The sequence shown here is derived from an EMBL/GenBank/DDBJ whole genome shotgun (WGS) entry which is preliminary data.</text>
</comment>
<name>A0A9P4PVI2_9PLEO</name>
<dbReference type="PANTHER" id="PTHR33048">
    <property type="entry name" value="PTH11-LIKE INTEGRAL MEMBRANE PROTEIN (AFU_ORTHOLOGUE AFUA_5G11245)"/>
    <property type="match status" value="1"/>
</dbReference>
<protein>
    <recommendedName>
        <fullName evidence="7">Rhodopsin domain-containing protein</fullName>
    </recommendedName>
</protein>
<comment type="subcellular location">
    <subcellularLocation>
        <location evidence="1">Membrane</location>
        <topology evidence="1">Multi-pass membrane protein</topology>
    </subcellularLocation>
</comment>
<comment type="similarity">
    <text evidence="5">Belongs to the SAT4 family.</text>
</comment>
<dbReference type="InterPro" id="IPR049326">
    <property type="entry name" value="Rhodopsin_dom_fungi"/>
</dbReference>
<reference evidence="8" key="1">
    <citation type="journal article" date="2020" name="Stud. Mycol.">
        <title>101 Dothideomycetes genomes: a test case for predicting lifestyles and emergence of pathogens.</title>
        <authorList>
            <person name="Haridas S."/>
            <person name="Albert R."/>
            <person name="Binder M."/>
            <person name="Bloem J."/>
            <person name="Labutti K."/>
            <person name="Salamov A."/>
            <person name="Andreopoulos B."/>
            <person name="Baker S."/>
            <person name="Barry K."/>
            <person name="Bills G."/>
            <person name="Bluhm B."/>
            <person name="Cannon C."/>
            <person name="Castanera R."/>
            <person name="Culley D."/>
            <person name="Daum C."/>
            <person name="Ezra D."/>
            <person name="Gonzalez J."/>
            <person name="Henrissat B."/>
            <person name="Kuo A."/>
            <person name="Liang C."/>
            <person name="Lipzen A."/>
            <person name="Lutzoni F."/>
            <person name="Magnuson J."/>
            <person name="Mondo S."/>
            <person name="Nolan M."/>
            <person name="Ohm R."/>
            <person name="Pangilinan J."/>
            <person name="Park H.-J."/>
            <person name="Ramirez L."/>
            <person name="Alfaro M."/>
            <person name="Sun H."/>
            <person name="Tritt A."/>
            <person name="Yoshinaga Y."/>
            <person name="Zwiers L.-H."/>
            <person name="Turgeon B."/>
            <person name="Goodwin S."/>
            <person name="Spatafora J."/>
            <person name="Crous P."/>
            <person name="Grigoriev I."/>
        </authorList>
    </citation>
    <scope>NUCLEOTIDE SEQUENCE</scope>
    <source>
        <strain evidence="8">CBS 690.94</strain>
    </source>
</reference>
<dbReference type="InterPro" id="IPR052337">
    <property type="entry name" value="SAT4-like"/>
</dbReference>
<dbReference type="GO" id="GO:0016020">
    <property type="term" value="C:membrane"/>
    <property type="evidence" value="ECO:0007669"/>
    <property type="project" value="UniProtKB-SubCell"/>
</dbReference>